<reference evidence="5 6" key="1">
    <citation type="submission" date="2011-03" db="EMBL/GenBank/DDBJ databases">
        <title>The Genome Sequence of Gemella haemolysans M341.</title>
        <authorList>
            <consortium name="The Broad Institute Genome Sequencing Platform"/>
            <consortium name="The Broad Institute Genome Sequencing Center for Infectious Disease"/>
            <person name="Earl A."/>
            <person name="Ward D."/>
            <person name="Feldgarden M."/>
            <person name="Gevers D."/>
            <person name="Sibley C.D."/>
            <person name="Field T.R."/>
            <person name="Grinwis M."/>
            <person name="Eshaghurshan C.S."/>
            <person name="Surette M.G."/>
            <person name="Young S.K."/>
            <person name="Zeng Q."/>
            <person name="Gargeya S."/>
            <person name="Fitzgerald M."/>
            <person name="Haas B."/>
            <person name="Abouelleil A."/>
            <person name="Alvarado L."/>
            <person name="Arachchi H.M."/>
            <person name="Berlin A."/>
            <person name="Brown A."/>
            <person name="Chapman S.B."/>
            <person name="Chen Z."/>
            <person name="Dunbar C."/>
            <person name="Freedman E."/>
            <person name="Gearin G."/>
            <person name="Gellesch M."/>
            <person name="Goldberg J."/>
            <person name="Griggs A."/>
            <person name="Gujja S."/>
            <person name="Heilman E.R."/>
            <person name="Heiman D."/>
            <person name="Howarth C."/>
            <person name="Larson L."/>
            <person name="Lui A."/>
            <person name="MacDonald P.J.P."/>
            <person name="Mehta T."/>
            <person name="Montmayeur A."/>
            <person name="Murphy C."/>
            <person name="Neiman D."/>
            <person name="Pearson M."/>
            <person name="Priest M."/>
            <person name="Roberts A."/>
            <person name="Saif S."/>
            <person name="Shea T."/>
            <person name="Shenoy N."/>
            <person name="Sisk P."/>
            <person name="Stolte C."/>
            <person name="Sykes S."/>
            <person name="White J."/>
            <person name="Yandava C."/>
            <person name="Wortman J."/>
            <person name="Nusbaum C."/>
            <person name="Birren B."/>
        </authorList>
    </citation>
    <scope>NUCLEOTIDE SEQUENCE [LARGE SCALE GENOMIC DNA]</scope>
    <source>
        <strain evidence="5 6">M341</strain>
    </source>
</reference>
<dbReference type="SUPFAM" id="SSF46785">
    <property type="entry name" value="Winged helix' DNA-binding domain"/>
    <property type="match status" value="1"/>
</dbReference>
<comment type="caution">
    <text evidence="5">The sequence shown here is derived from an EMBL/GenBank/DDBJ whole genome shotgun (WGS) entry which is preliminary data.</text>
</comment>
<dbReference type="InterPro" id="IPR036390">
    <property type="entry name" value="WH_DNA-bd_sf"/>
</dbReference>
<proteinExistence type="predicted"/>
<protein>
    <recommendedName>
        <fullName evidence="4">HTH deoR-type domain-containing protein</fullName>
    </recommendedName>
</protein>
<dbReference type="PANTHER" id="PTHR30363">
    <property type="entry name" value="HTH-TYPE TRANSCRIPTIONAL REGULATOR SRLR-RELATED"/>
    <property type="match status" value="1"/>
</dbReference>
<evidence type="ECO:0000259" key="4">
    <source>
        <dbReference type="PROSITE" id="PS51000"/>
    </source>
</evidence>
<keyword evidence="2" id="KW-0238">DNA-binding</keyword>
<dbReference type="InterPro" id="IPR014036">
    <property type="entry name" value="DeoR-like_C"/>
</dbReference>
<keyword evidence="1" id="KW-0805">Transcription regulation</keyword>
<dbReference type="AlphaFoldDB" id="A0AA87DQP7"/>
<dbReference type="SMART" id="SM01134">
    <property type="entry name" value="DeoRC"/>
    <property type="match status" value="1"/>
</dbReference>
<dbReference type="Pfam" id="PF08220">
    <property type="entry name" value="HTH_DeoR"/>
    <property type="match status" value="1"/>
</dbReference>
<dbReference type="EMBL" id="ACRO01000037">
    <property type="protein sequence ID" value="EGF86737.1"/>
    <property type="molecule type" value="Genomic_DNA"/>
</dbReference>
<evidence type="ECO:0000256" key="1">
    <source>
        <dbReference type="ARBA" id="ARBA00023015"/>
    </source>
</evidence>
<dbReference type="PANTHER" id="PTHR30363:SF56">
    <property type="entry name" value="TRANSCRIPTIONAL REGULATOR, DEOR FAMILY"/>
    <property type="match status" value="1"/>
</dbReference>
<dbReference type="InterPro" id="IPR001034">
    <property type="entry name" value="DeoR_HTH"/>
</dbReference>
<dbReference type="Gene3D" id="3.40.50.1360">
    <property type="match status" value="1"/>
</dbReference>
<dbReference type="InterPro" id="IPR036388">
    <property type="entry name" value="WH-like_DNA-bd_sf"/>
</dbReference>
<dbReference type="RefSeq" id="WP_003147677.1">
    <property type="nucleotide sequence ID" value="NZ_GL883585.1"/>
</dbReference>
<evidence type="ECO:0000256" key="3">
    <source>
        <dbReference type="ARBA" id="ARBA00023163"/>
    </source>
</evidence>
<dbReference type="InterPro" id="IPR018356">
    <property type="entry name" value="Tscrpt_reg_HTH_DeoR_CS"/>
</dbReference>
<dbReference type="PROSITE" id="PS00894">
    <property type="entry name" value="HTH_DEOR_1"/>
    <property type="match status" value="1"/>
</dbReference>
<organism evidence="5 6">
    <name type="scientific">Gemella haemolysans M341</name>
    <dbReference type="NCBI Taxonomy" id="562981"/>
    <lineage>
        <taxon>Bacteria</taxon>
        <taxon>Bacillati</taxon>
        <taxon>Bacillota</taxon>
        <taxon>Bacilli</taxon>
        <taxon>Bacillales</taxon>
        <taxon>Gemellaceae</taxon>
        <taxon>Gemella</taxon>
    </lineage>
</organism>
<dbReference type="PRINTS" id="PR00037">
    <property type="entry name" value="HTHLACR"/>
</dbReference>
<accession>A0AA87DQP7</accession>
<dbReference type="InterPro" id="IPR037171">
    <property type="entry name" value="NagB/RpiA_transferase-like"/>
</dbReference>
<dbReference type="InterPro" id="IPR050313">
    <property type="entry name" value="Carb_Metab_HTH_regulators"/>
</dbReference>
<dbReference type="SUPFAM" id="SSF100950">
    <property type="entry name" value="NagB/RpiA/CoA transferase-like"/>
    <property type="match status" value="1"/>
</dbReference>
<dbReference type="Gene3D" id="1.10.10.10">
    <property type="entry name" value="Winged helix-like DNA-binding domain superfamily/Winged helix DNA-binding domain"/>
    <property type="match status" value="1"/>
</dbReference>
<dbReference type="SMART" id="SM00420">
    <property type="entry name" value="HTH_DEOR"/>
    <property type="match status" value="1"/>
</dbReference>
<dbReference type="PROSITE" id="PS51000">
    <property type="entry name" value="HTH_DEOR_2"/>
    <property type="match status" value="1"/>
</dbReference>
<gene>
    <name evidence="5" type="ORF">HMPREF0428_01534</name>
</gene>
<dbReference type="GO" id="GO:0003677">
    <property type="term" value="F:DNA binding"/>
    <property type="evidence" value="ECO:0007669"/>
    <property type="project" value="UniProtKB-KW"/>
</dbReference>
<dbReference type="GO" id="GO:0003700">
    <property type="term" value="F:DNA-binding transcription factor activity"/>
    <property type="evidence" value="ECO:0007669"/>
    <property type="project" value="InterPro"/>
</dbReference>
<sequence length="251" mass="28812">MVNERWNKILDLLDKKGSSNIRELMEHCSVSEATIRRDLTNLEEQNLLYRTHGGAMKRSAARGSEESVQVKRAEFLQEKREVAKYICENILESGQTIYLDAGTSTYEMIDYLRDRRITVVTNSTYHLPKLINNKIHTIILGGTIKHSTQAVIGSVAIEQLKKYSFDICFVGCNGIDETFGVTTAEENEAFIKATAIKNSKRKYILADKSKFGHRKFQKFAELDDVTIVSYEVPKEYKRYKNIIEVKNLKED</sequence>
<keyword evidence="3" id="KW-0804">Transcription</keyword>
<feature type="domain" description="HTH deoR-type" evidence="4">
    <location>
        <begin position="2"/>
        <end position="57"/>
    </location>
</feature>
<evidence type="ECO:0000313" key="5">
    <source>
        <dbReference type="EMBL" id="EGF86737.1"/>
    </source>
</evidence>
<dbReference type="Proteomes" id="UP000004773">
    <property type="component" value="Unassembled WGS sequence"/>
</dbReference>
<evidence type="ECO:0000256" key="2">
    <source>
        <dbReference type="ARBA" id="ARBA00023125"/>
    </source>
</evidence>
<evidence type="ECO:0000313" key="6">
    <source>
        <dbReference type="Proteomes" id="UP000004773"/>
    </source>
</evidence>
<name>A0AA87DQP7_9BACL</name>
<dbReference type="Pfam" id="PF00455">
    <property type="entry name" value="DeoRC"/>
    <property type="match status" value="1"/>
</dbReference>